<evidence type="ECO:0000313" key="3">
    <source>
        <dbReference type="EMBL" id="NLR94503.1"/>
    </source>
</evidence>
<comment type="caution">
    <text evidence="3">The sequence shown here is derived from an EMBL/GenBank/DDBJ whole genome shotgun (WGS) entry which is preliminary data.</text>
</comment>
<dbReference type="InterPro" id="IPR029058">
    <property type="entry name" value="AB_hydrolase_fold"/>
</dbReference>
<name>A0A7X8XYV7_9BACT</name>
<dbReference type="Gene3D" id="3.40.50.1820">
    <property type="entry name" value="alpha/beta hydrolase"/>
    <property type="match status" value="1"/>
</dbReference>
<dbReference type="PANTHER" id="PTHR46118:SF4">
    <property type="entry name" value="PROTEIN ABHD11"/>
    <property type="match status" value="1"/>
</dbReference>
<sequence>MNLFYRELGEAGKTPIIVLHGLFGQCDNWLTLGKQMAEKFHVFLVDQRNHGQSPHSEEFSYQILADDLKEFIEQHQLVKPIILGHSMGGKTVMQFSANYPEIAKRMIVVDIAPRFYPVHHQTILQGLNAIPISEIKTRGEADKKLAEYIPGLGERSFLLKNIYRPKTGGFAWRMNLPVLTAKIEEVGKALDCNHIIEVPTLFIGGTNSNYIQAFDMSEIDERFASVQIEMIADAGHWVHAEKPKELLEAIYNFVL</sequence>
<feature type="domain" description="AB hydrolase-1" evidence="2">
    <location>
        <begin position="15"/>
        <end position="111"/>
    </location>
</feature>
<evidence type="ECO:0000259" key="2">
    <source>
        <dbReference type="Pfam" id="PF00561"/>
    </source>
</evidence>
<gene>
    <name evidence="3" type="ORF">HGP29_25080</name>
</gene>
<dbReference type="RefSeq" id="WP_168885208.1">
    <property type="nucleotide sequence ID" value="NZ_JABAIL010000012.1"/>
</dbReference>
<dbReference type="PRINTS" id="PR00111">
    <property type="entry name" value="ABHYDROLASE"/>
</dbReference>
<protein>
    <submittedName>
        <fullName evidence="3">Alpha/beta fold hydrolase</fullName>
    </submittedName>
</protein>
<dbReference type="EMBL" id="JABAIL010000012">
    <property type="protein sequence ID" value="NLR94503.1"/>
    <property type="molecule type" value="Genomic_DNA"/>
</dbReference>
<evidence type="ECO:0000313" key="4">
    <source>
        <dbReference type="Proteomes" id="UP000585050"/>
    </source>
</evidence>
<keyword evidence="1 3" id="KW-0378">Hydrolase</keyword>
<proteinExistence type="predicted"/>
<dbReference type="GO" id="GO:0016787">
    <property type="term" value="F:hydrolase activity"/>
    <property type="evidence" value="ECO:0007669"/>
    <property type="project" value="UniProtKB-KW"/>
</dbReference>
<dbReference type="Pfam" id="PF00561">
    <property type="entry name" value="Abhydrolase_1"/>
    <property type="match status" value="1"/>
</dbReference>
<evidence type="ECO:0000256" key="1">
    <source>
        <dbReference type="ARBA" id="ARBA00022801"/>
    </source>
</evidence>
<dbReference type="Proteomes" id="UP000585050">
    <property type="component" value="Unassembled WGS sequence"/>
</dbReference>
<dbReference type="SUPFAM" id="SSF53474">
    <property type="entry name" value="alpha/beta-Hydrolases"/>
    <property type="match status" value="1"/>
</dbReference>
<keyword evidence="4" id="KW-1185">Reference proteome</keyword>
<dbReference type="AlphaFoldDB" id="A0A7X8XYV7"/>
<dbReference type="InterPro" id="IPR000073">
    <property type="entry name" value="AB_hydrolase_1"/>
</dbReference>
<reference evidence="3 4" key="1">
    <citation type="submission" date="2020-04" db="EMBL/GenBank/DDBJ databases">
        <title>Flammeovirga sp. SR4, a novel species isolated from seawater.</title>
        <authorList>
            <person name="Wang X."/>
        </authorList>
    </citation>
    <scope>NUCLEOTIDE SEQUENCE [LARGE SCALE GENOMIC DNA]</scope>
    <source>
        <strain evidence="3 4">SR4</strain>
    </source>
</reference>
<accession>A0A7X8XYV7</accession>
<dbReference type="PANTHER" id="PTHR46118">
    <property type="entry name" value="PROTEIN ABHD11"/>
    <property type="match status" value="1"/>
</dbReference>
<organism evidence="3 4">
    <name type="scientific">Flammeovirga agarivorans</name>
    <dbReference type="NCBI Taxonomy" id="2726742"/>
    <lineage>
        <taxon>Bacteria</taxon>
        <taxon>Pseudomonadati</taxon>
        <taxon>Bacteroidota</taxon>
        <taxon>Cytophagia</taxon>
        <taxon>Cytophagales</taxon>
        <taxon>Flammeovirgaceae</taxon>
        <taxon>Flammeovirga</taxon>
    </lineage>
</organism>